<name>A0A6A6QR41_9PEZI</name>
<gene>
    <name evidence="3" type="ORF">BU16DRAFT_527656</name>
</gene>
<dbReference type="AlphaFoldDB" id="A0A6A6QR41"/>
<evidence type="ECO:0000313" key="4">
    <source>
        <dbReference type="Proteomes" id="UP000799750"/>
    </source>
</evidence>
<feature type="signal peptide" evidence="2">
    <location>
        <begin position="1"/>
        <end position="23"/>
    </location>
</feature>
<feature type="compositionally biased region" description="Gly residues" evidence="1">
    <location>
        <begin position="82"/>
        <end position="93"/>
    </location>
</feature>
<evidence type="ECO:0000256" key="2">
    <source>
        <dbReference type="SAM" id="SignalP"/>
    </source>
</evidence>
<dbReference type="EMBL" id="MU004190">
    <property type="protein sequence ID" value="KAF2494632.1"/>
    <property type="molecule type" value="Genomic_DNA"/>
</dbReference>
<protein>
    <submittedName>
        <fullName evidence="3">Uncharacterized protein</fullName>
    </submittedName>
</protein>
<keyword evidence="4" id="KW-1185">Reference proteome</keyword>
<feature type="region of interest" description="Disordered" evidence="1">
    <location>
        <begin position="72"/>
        <end position="141"/>
    </location>
</feature>
<accession>A0A6A6QR41</accession>
<evidence type="ECO:0000313" key="3">
    <source>
        <dbReference type="EMBL" id="KAF2494632.1"/>
    </source>
</evidence>
<feature type="chain" id="PRO_5025421983" evidence="2">
    <location>
        <begin position="24"/>
        <end position="199"/>
    </location>
</feature>
<reference evidence="3" key="1">
    <citation type="journal article" date="2020" name="Stud. Mycol.">
        <title>101 Dothideomycetes genomes: a test case for predicting lifestyles and emergence of pathogens.</title>
        <authorList>
            <person name="Haridas S."/>
            <person name="Albert R."/>
            <person name="Binder M."/>
            <person name="Bloem J."/>
            <person name="Labutti K."/>
            <person name="Salamov A."/>
            <person name="Andreopoulos B."/>
            <person name="Baker S."/>
            <person name="Barry K."/>
            <person name="Bills G."/>
            <person name="Bluhm B."/>
            <person name="Cannon C."/>
            <person name="Castanera R."/>
            <person name="Culley D."/>
            <person name="Daum C."/>
            <person name="Ezra D."/>
            <person name="Gonzalez J."/>
            <person name="Henrissat B."/>
            <person name="Kuo A."/>
            <person name="Liang C."/>
            <person name="Lipzen A."/>
            <person name="Lutzoni F."/>
            <person name="Magnuson J."/>
            <person name="Mondo S."/>
            <person name="Nolan M."/>
            <person name="Ohm R."/>
            <person name="Pangilinan J."/>
            <person name="Park H.-J."/>
            <person name="Ramirez L."/>
            <person name="Alfaro M."/>
            <person name="Sun H."/>
            <person name="Tritt A."/>
            <person name="Yoshinaga Y."/>
            <person name="Zwiers L.-H."/>
            <person name="Turgeon B."/>
            <person name="Goodwin S."/>
            <person name="Spatafora J."/>
            <person name="Crous P."/>
            <person name="Grigoriev I."/>
        </authorList>
    </citation>
    <scope>NUCLEOTIDE SEQUENCE</scope>
    <source>
        <strain evidence="3">CBS 269.34</strain>
    </source>
</reference>
<keyword evidence="2" id="KW-0732">Signal</keyword>
<dbReference type="Proteomes" id="UP000799750">
    <property type="component" value="Unassembled WGS sequence"/>
</dbReference>
<sequence>MHFSTLTQALTVTVLAYAPLIAGYNDYGTSLAERFIGGSANAAAHYIAQIRDYQEHKREEVEAREINEIIARQPLKARRPQRGGGGGRAGGAGRAKAGGNTAVGNAGNANAANTGNTNAAKSGKAGKAGKGGNQAASQQAATQQAASQQAATQQAAAQQAAANTTAAACTRRLRARFPHKKQKAAAACARGVGMADLLE</sequence>
<proteinExistence type="predicted"/>
<feature type="compositionally biased region" description="Low complexity" evidence="1">
    <location>
        <begin position="94"/>
        <end position="125"/>
    </location>
</feature>
<organism evidence="3 4">
    <name type="scientific">Lophium mytilinum</name>
    <dbReference type="NCBI Taxonomy" id="390894"/>
    <lineage>
        <taxon>Eukaryota</taxon>
        <taxon>Fungi</taxon>
        <taxon>Dikarya</taxon>
        <taxon>Ascomycota</taxon>
        <taxon>Pezizomycotina</taxon>
        <taxon>Dothideomycetes</taxon>
        <taxon>Pleosporomycetidae</taxon>
        <taxon>Mytilinidiales</taxon>
        <taxon>Mytilinidiaceae</taxon>
        <taxon>Lophium</taxon>
    </lineage>
</organism>
<evidence type="ECO:0000256" key="1">
    <source>
        <dbReference type="SAM" id="MobiDB-lite"/>
    </source>
</evidence>
<dbReference type="OrthoDB" id="3945119at2759"/>